<feature type="transmembrane region" description="Helical" evidence="7">
    <location>
        <begin position="104"/>
        <end position="122"/>
    </location>
</feature>
<feature type="transmembrane region" description="Helical" evidence="7">
    <location>
        <begin position="134"/>
        <end position="153"/>
    </location>
</feature>
<reference evidence="8 9" key="1">
    <citation type="submission" date="2016-05" db="EMBL/GenBank/DDBJ databases">
        <title>A degradative enzymes factory behind the ericoid mycorrhizal symbiosis.</title>
        <authorList>
            <consortium name="DOE Joint Genome Institute"/>
            <person name="Martino E."/>
            <person name="Morin E."/>
            <person name="Grelet G."/>
            <person name="Kuo A."/>
            <person name="Kohler A."/>
            <person name="Daghino S."/>
            <person name="Barry K."/>
            <person name="Choi C."/>
            <person name="Cichocki N."/>
            <person name="Clum A."/>
            <person name="Copeland A."/>
            <person name="Hainaut M."/>
            <person name="Haridas S."/>
            <person name="Labutti K."/>
            <person name="Lindquist E."/>
            <person name="Lipzen A."/>
            <person name="Khouja H.-R."/>
            <person name="Murat C."/>
            <person name="Ohm R."/>
            <person name="Olson A."/>
            <person name="Spatafora J."/>
            <person name="Veneault-Fourrey C."/>
            <person name="Henrissat B."/>
            <person name="Grigoriev I."/>
            <person name="Martin F."/>
            <person name="Perotto S."/>
        </authorList>
    </citation>
    <scope>NUCLEOTIDE SEQUENCE [LARGE SCALE GENOMIC DNA]</scope>
    <source>
        <strain evidence="8 9">UAMH 7357</strain>
    </source>
</reference>
<dbReference type="Pfam" id="PF13520">
    <property type="entry name" value="AA_permease_2"/>
    <property type="match status" value="1"/>
</dbReference>
<sequence length="647" mass="70903">MSELKEVKSNTSHPRQSKQLSVSHNIDLRKPSVTTVLPDGDVPDFDGLSADEAALVALGYKQEFKREFSLWTTFCVSFAVLGLLPSFASTLYYGMGYAGTGGMVWGWLISWVFIQCVAMGMAELCSSMPTSGGLYYASAVLAPPGWGPFAAWITGWSNWMTQVTGAPSVNYALSAMILAAASITNPNYVPTEYQTFLLTVFIMLQHACISSMPTLWIARYNSYGSTLNMIGLVVVIIMIPASVTGTATSPKFLPSSQVWSIQNGTEWPDGVAVLMSFIAIIWTMSGYDAPFHLSEECSNAAVASPRAIVMTAGVGGLAGWALQLVVAYTVIDIPSVLGSDLGQPWASYLIQVMPQKIALAILGLTIVCAYSMGQGCMVAASRVTFAYARDGCFPGSWWIKRVNKHTHTPVNAVWFNTSIGICLLLLIFGGTVAIGAIFSVGAIAAYVAFTIPIFIKTFFVGDRFRRGPWHLGKFSKPIGMMACAFILVMMPILCFPADRGSDNTPQLMNWTIVVYGGPMSCVLLWWFLSAHKWFKGPKINVEHHMLGRGENVVNGERPCLQLKSGKVQFGNWLLERPRGFRVSCTIICLFKENCRTIKLKTRPNRHHYAGDWFRKVINWSYVSIQSLVTHSTFSDGNQRGVVGNDGR</sequence>
<keyword evidence="9" id="KW-1185">Reference proteome</keyword>
<dbReference type="PANTHER" id="PTHR45649:SF29">
    <property type="entry name" value="AMINO ACID TRANSPORTER (EUROFUNG)"/>
    <property type="match status" value="1"/>
</dbReference>
<gene>
    <name evidence="8" type="ORF">NA56DRAFT_189669</name>
</gene>
<feature type="transmembrane region" description="Helical" evidence="7">
    <location>
        <begin position="357"/>
        <end position="380"/>
    </location>
</feature>
<feature type="transmembrane region" description="Helical" evidence="7">
    <location>
        <begin position="476"/>
        <end position="495"/>
    </location>
</feature>
<feature type="region of interest" description="Disordered" evidence="6">
    <location>
        <begin position="1"/>
        <end position="21"/>
    </location>
</feature>
<evidence type="ECO:0000256" key="3">
    <source>
        <dbReference type="ARBA" id="ARBA00022692"/>
    </source>
</evidence>
<dbReference type="PANTHER" id="PTHR45649">
    <property type="entry name" value="AMINO-ACID PERMEASE BAT1"/>
    <property type="match status" value="1"/>
</dbReference>
<organism evidence="8 9">
    <name type="scientific">Hyaloscypha hepaticicola</name>
    <dbReference type="NCBI Taxonomy" id="2082293"/>
    <lineage>
        <taxon>Eukaryota</taxon>
        <taxon>Fungi</taxon>
        <taxon>Dikarya</taxon>
        <taxon>Ascomycota</taxon>
        <taxon>Pezizomycotina</taxon>
        <taxon>Leotiomycetes</taxon>
        <taxon>Helotiales</taxon>
        <taxon>Hyaloscyphaceae</taxon>
        <taxon>Hyaloscypha</taxon>
    </lineage>
</organism>
<keyword evidence="2" id="KW-0813">Transport</keyword>
<proteinExistence type="predicted"/>
<dbReference type="AlphaFoldDB" id="A0A2J6Q0Q3"/>
<evidence type="ECO:0000256" key="1">
    <source>
        <dbReference type="ARBA" id="ARBA00004141"/>
    </source>
</evidence>
<dbReference type="OrthoDB" id="4476201at2759"/>
<comment type="subcellular location">
    <subcellularLocation>
        <location evidence="1">Membrane</location>
        <topology evidence="1">Multi-pass membrane protein</topology>
    </subcellularLocation>
</comment>
<dbReference type="STRING" id="1745343.A0A2J6Q0Q3"/>
<evidence type="ECO:0000256" key="5">
    <source>
        <dbReference type="ARBA" id="ARBA00023136"/>
    </source>
</evidence>
<feature type="transmembrane region" description="Helical" evidence="7">
    <location>
        <begin position="229"/>
        <end position="247"/>
    </location>
</feature>
<evidence type="ECO:0000313" key="9">
    <source>
        <dbReference type="Proteomes" id="UP000235672"/>
    </source>
</evidence>
<feature type="transmembrane region" description="Helical" evidence="7">
    <location>
        <begin position="68"/>
        <end position="92"/>
    </location>
</feature>
<feature type="compositionally biased region" description="Polar residues" evidence="6">
    <location>
        <begin position="9"/>
        <end position="21"/>
    </location>
</feature>
<feature type="transmembrane region" description="Helical" evidence="7">
    <location>
        <begin position="507"/>
        <end position="528"/>
    </location>
</feature>
<dbReference type="Gene3D" id="1.20.1740.10">
    <property type="entry name" value="Amino acid/polyamine transporter I"/>
    <property type="match status" value="1"/>
</dbReference>
<keyword evidence="4 7" id="KW-1133">Transmembrane helix</keyword>
<dbReference type="FunFam" id="1.20.1740.10:FF:000046">
    <property type="entry name" value="Amino-acid permease, putative"/>
    <property type="match status" value="1"/>
</dbReference>
<feature type="transmembrane region" description="Helical" evidence="7">
    <location>
        <begin position="434"/>
        <end position="455"/>
    </location>
</feature>
<evidence type="ECO:0000256" key="7">
    <source>
        <dbReference type="SAM" id="Phobius"/>
    </source>
</evidence>
<dbReference type="InterPro" id="IPR002293">
    <property type="entry name" value="AA/rel_permease1"/>
</dbReference>
<dbReference type="EMBL" id="KZ613487">
    <property type="protein sequence ID" value="PMD19870.1"/>
    <property type="molecule type" value="Genomic_DNA"/>
</dbReference>
<feature type="transmembrane region" description="Helical" evidence="7">
    <location>
        <begin position="308"/>
        <end position="331"/>
    </location>
</feature>
<dbReference type="GO" id="GO:0015101">
    <property type="term" value="F:organic cation transmembrane transporter activity"/>
    <property type="evidence" value="ECO:0007669"/>
    <property type="project" value="UniProtKB-ARBA"/>
</dbReference>
<dbReference type="GO" id="GO:0016020">
    <property type="term" value="C:membrane"/>
    <property type="evidence" value="ECO:0007669"/>
    <property type="project" value="UniProtKB-SubCell"/>
</dbReference>
<evidence type="ECO:0000256" key="4">
    <source>
        <dbReference type="ARBA" id="ARBA00022989"/>
    </source>
</evidence>
<evidence type="ECO:0008006" key="10">
    <source>
        <dbReference type="Google" id="ProtNLM"/>
    </source>
</evidence>
<dbReference type="Proteomes" id="UP000235672">
    <property type="component" value="Unassembled WGS sequence"/>
</dbReference>
<evidence type="ECO:0000313" key="8">
    <source>
        <dbReference type="EMBL" id="PMD19870.1"/>
    </source>
</evidence>
<keyword evidence="3 7" id="KW-0812">Transmembrane</keyword>
<keyword evidence="5 7" id="KW-0472">Membrane</keyword>
<protein>
    <recommendedName>
        <fullName evidence="10">Amino acid transporter</fullName>
    </recommendedName>
</protein>
<evidence type="ECO:0000256" key="2">
    <source>
        <dbReference type="ARBA" id="ARBA00022448"/>
    </source>
</evidence>
<feature type="transmembrane region" description="Helical" evidence="7">
    <location>
        <begin position="410"/>
        <end position="428"/>
    </location>
</feature>
<evidence type="ECO:0000256" key="6">
    <source>
        <dbReference type="SAM" id="MobiDB-lite"/>
    </source>
</evidence>
<name>A0A2J6Q0Q3_9HELO</name>
<feature type="transmembrane region" description="Helical" evidence="7">
    <location>
        <begin position="196"/>
        <end position="217"/>
    </location>
</feature>
<accession>A0A2J6Q0Q3</accession>
<feature type="transmembrane region" description="Helical" evidence="7">
    <location>
        <begin position="267"/>
        <end position="287"/>
    </location>
</feature>